<reference evidence="2 3" key="1">
    <citation type="journal article" date="2010" name="PLoS ONE">
        <title>Genome sequence of Cronobacter sakazakii BAA-894 and comparative genomic hybridization analysis with other Cronobacter species.</title>
        <authorList>
            <person name="Kucerova E."/>
            <person name="Clifton S.W."/>
            <person name="Xia X.Q."/>
            <person name="Long F."/>
            <person name="Porwollik S."/>
            <person name="Fulton L."/>
            <person name="Fronick C."/>
            <person name="Minx P."/>
            <person name="Kyung K."/>
            <person name="Warren W."/>
            <person name="Fulton R."/>
            <person name="Feng D."/>
            <person name="Wollam A."/>
            <person name="Shah N."/>
            <person name="Bhonagiri V."/>
            <person name="Nash W.E."/>
            <person name="Hallsworth-Pepin K."/>
            <person name="Wilson R.K."/>
            <person name="McClelland M."/>
            <person name="Forsythe S.J."/>
        </authorList>
    </citation>
    <scope>NUCLEOTIDE SEQUENCE [LARGE SCALE GENOMIC DNA]</scope>
    <source>
        <strain evidence="2 3">ATCC BAA-894</strain>
    </source>
</reference>
<sequence length="42" mass="4621">MIPKLLLVAGHIASVVISLWCAYVVAIVGVFLLRITWPVLNM</sequence>
<keyword evidence="3" id="KW-1185">Reference proteome</keyword>
<dbReference type="AlphaFoldDB" id="A7MFL6"/>
<keyword evidence="1" id="KW-0472">Membrane</keyword>
<organism evidence="2 3">
    <name type="scientific">Cronobacter sakazakii (strain ATCC BAA-894)</name>
    <name type="common">Enterobacter sakazakii</name>
    <dbReference type="NCBI Taxonomy" id="290339"/>
    <lineage>
        <taxon>Bacteria</taxon>
        <taxon>Pseudomonadati</taxon>
        <taxon>Pseudomonadota</taxon>
        <taxon>Gammaproteobacteria</taxon>
        <taxon>Enterobacterales</taxon>
        <taxon>Enterobacteriaceae</taxon>
        <taxon>Cronobacter</taxon>
    </lineage>
</organism>
<dbReference type="Proteomes" id="UP000000260">
    <property type="component" value="Chromosome"/>
</dbReference>
<name>A7MFL6_CROS8</name>
<gene>
    <name evidence="2" type="ordered locus">ESA_02824</name>
</gene>
<accession>A7MFL6</accession>
<feature type="transmembrane region" description="Helical" evidence="1">
    <location>
        <begin position="12"/>
        <end position="33"/>
    </location>
</feature>
<dbReference type="HOGENOM" id="CLU_3250255_0_0_6"/>
<protein>
    <submittedName>
        <fullName evidence="2">Uncharacterized protein</fullName>
    </submittedName>
</protein>
<dbReference type="RefSeq" id="WP_007865308.1">
    <property type="nucleotide sequence ID" value="NC_009778.1"/>
</dbReference>
<dbReference type="EMBL" id="CP000783">
    <property type="protein sequence ID" value="ABU78054.1"/>
    <property type="molecule type" value="Genomic_DNA"/>
</dbReference>
<dbReference type="GeneID" id="79396305"/>
<keyword evidence="1" id="KW-1133">Transmembrane helix</keyword>
<evidence type="ECO:0000256" key="1">
    <source>
        <dbReference type="SAM" id="Phobius"/>
    </source>
</evidence>
<dbReference type="KEGG" id="esa:ESA_02824"/>
<proteinExistence type="predicted"/>
<evidence type="ECO:0000313" key="2">
    <source>
        <dbReference type="EMBL" id="ABU78054.1"/>
    </source>
</evidence>
<evidence type="ECO:0000313" key="3">
    <source>
        <dbReference type="Proteomes" id="UP000000260"/>
    </source>
</evidence>
<keyword evidence="1" id="KW-0812">Transmembrane</keyword>